<feature type="region of interest" description="Disordered" evidence="1">
    <location>
        <begin position="86"/>
        <end position="112"/>
    </location>
</feature>
<sequence length="176" mass="18828">MKKETLLGWGKKLPLGKAAVLLGICGIALLCAGSLWDSSPAPQEEGDAPQEDGAAYREELEEDLRALVRAITGEESPQVLVTLEDQGEHVYAQDSSHSAQTREGEEDSSSQTGHVILKDREGNQHALEITQGSPQIKGVVIVSARGGEAQFQERLTMAVRTALDLPSTRVLVTEAG</sequence>
<proteinExistence type="predicted"/>
<dbReference type="AlphaFoldDB" id="A0A9D1YB44"/>
<name>A0A9D1YB44_9FIRM</name>
<comment type="caution">
    <text evidence="2">The sequence shown here is derived from an EMBL/GenBank/DDBJ whole genome shotgun (WGS) entry which is preliminary data.</text>
</comment>
<gene>
    <name evidence="2" type="ORF">H9838_00800</name>
</gene>
<evidence type="ECO:0000313" key="3">
    <source>
        <dbReference type="Proteomes" id="UP000823915"/>
    </source>
</evidence>
<accession>A0A9D1YB44</accession>
<dbReference type="Proteomes" id="UP000823915">
    <property type="component" value="Unassembled WGS sequence"/>
</dbReference>
<reference evidence="2" key="2">
    <citation type="submission" date="2021-04" db="EMBL/GenBank/DDBJ databases">
        <authorList>
            <person name="Gilroy R."/>
        </authorList>
    </citation>
    <scope>NUCLEOTIDE SEQUENCE</scope>
    <source>
        <strain evidence="2">1282</strain>
    </source>
</reference>
<protein>
    <recommendedName>
        <fullName evidence="4">Stage III sporulation protein AG</fullName>
    </recommendedName>
</protein>
<evidence type="ECO:0008006" key="4">
    <source>
        <dbReference type="Google" id="ProtNLM"/>
    </source>
</evidence>
<evidence type="ECO:0000313" key="2">
    <source>
        <dbReference type="EMBL" id="HIY25696.1"/>
    </source>
</evidence>
<dbReference type="EMBL" id="DXDU01000010">
    <property type="protein sequence ID" value="HIY25696.1"/>
    <property type="molecule type" value="Genomic_DNA"/>
</dbReference>
<evidence type="ECO:0000256" key="1">
    <source>
        <dbReference type="SAM" id="MobiDB-lite"/>
    </source>
</evidence>
<organism evidence="2 3">
    <name type="scientific">Candidatus Acutalibacter pullistercoris</name>
    <dbReference type="NCBI Taxonomy" id="2838418"/>
    <lineage>
        <taxon>Bacteria</taxon>
        <taxon>Bacillati</taxon>
        <taxon>Bacillota</taxon>
        <taxon>Clostridia</taxon>
        <taxon>Eubacteriales</taxon>
        <taxon>Acutalibacteraceae</taxon>
        <taxon>Acutalibacter</taxon>
    </lineage>
</organism>
<reference evidence="2" key="1">
    <citation type="journal article" date="2021" name="PeerJ">
        <title>Extensive microbial diversity within the chicken gut microbiome revealed by metagenomics and culture.</title>
        <authorList>
            <person name="Gilroy R."/>
            <person name="Ravi A."/>
            <person name="Getino M."/>
            <person name="Pursley I."/>
            <person name="Horton D.L."/>
            <person name="Alikhan N.F."/>
            <person name="Baker D."/>
            <person name="Gharbi K."/>
            <person name="Hall N."/>
            <person name="Watson M."/>
            <person name="Adriaenssens E.M."/>
            <person name="Foster-Nyarko E."/>
            <person name="Jarju S."/>
            <person name="Secka A."/>
            <person name="Antonio M."/>
            <person name="Oren A."/>
            <person name="Chaudhuri R.R."/>
            <person name="La Ragione R."/>
            <person name="Hildebrand F."/>
            <person name="Pallen M.J."/>
        </authorList>
    </citation>
    <scope>NUCLEOTIDE SEQUENCE</scope>
    <source>
        <strain evidence="2">1282</strain>
    </source>
</reference>